<gene>
    <name evidence="1" type="ORF">HUJ06_020918</name>
</gene>
<protein>
    <submittedName>
        <fullName evidence="1">Uncharacterized protein</fullName>
    </submittedName>
</protein>
<dbReference type="AlphaFoldDB" id="A0A822XKW3"/>
<evidence type="ECO:0000313" key="2">
    <source>
        <dbReference type="Proteomes" id="UP000607653"/>
    </source>
</evidence>
<organism evidence="1 2">
    <name type="scientific">Nelumbo nucifera</name>
    <name type="common">Sacred lotus</name>
    <dbReference type="NCBI Taxonomy" id="4432"/>
    <lineage>
        <taxon>Eukaryota</taxon>
        <taxon>Viridiplantae</taxon>
        <taxon>Streptophyta</taxon>
        <taxon>Embryophyta</taxon>
        <taxon>Tracheophyta</taxon>
        <taxon>Spermatophyta</taxon>
        <taxon>Magnoliopsida</taxon>
        <taxon>Proteales</taxon>
        <taxon>Nelumbonaceae</taxon>
        <taxon>Nelumbo</taxon>
    </lineage>
</organism>
<reference evidence="1 2" key="1">
    <citation type="journal article" date="2020" name="Mol. Biol. Evol.">
        <title>Distinct Expression and Methylation Patterns for Genes with Different Fates following a Single Whole-Genome Duplication in Flowering Plants.</title>
        <authorList>
            <person name="Shi T."/>
            <person name="Rahmani R.S."/>
            <person name="Gugger P.F."/>
            <person name="Wang M."/>
            <person name="Li H."/>
            <person name="Zhang Y."/>
            <person name="Li Z."/>
            <person name="Wang Q."/>
            <person name="Van de Peer Y."/>
            <person name="Marchal K."/>
            <person name="Chen J."/>
        </authorList>
    </citation>
    <scope>NUCLEOTIDE SEQUENCE [LARGE SCALE GENOMIC DNA]</scope>
    <source>
        <tissue evidence="1">Leaf</tissue>
    </source>
</reference>
<dbReference type="EMBL" id="DUZY01000001">
    <property type="protein sequence ID" value="DAD19455.1"/>
    <property type="molecule type" value="Genomic_DNA"/>
</dbReference>
<dbReference type="Proteomes" id="UP000607653">
    <property type="component" value="Unassembled WGS sequence"/>
</dbReference>
<sequence>MGFEGRAMEWFCWAKDHQPSMTWEQLVEAVDSRFNGP</sequence>
<keyword evidence="2" id="KW-1185">Reference proteome</keyword>
<comment type="caution">
    <text evidence="1">The sequence shown here is derived from an EMBL/GenBank/DDBJ whole genome shotgun (WGS) entry which is preliminary data.</text>
</comment>
<name>A0A822XKW3_NELNU</name>
<accession>A0A822XKW3</accession>
<proteinExistence type="predicted"/>
<evidence type="ECO:0000313" key="1">
    <source>
        <dbReference type="EMBL" id="DAD19455.1"/>
    </source>
</evidence>